<gene>
    <name evidence="2" type="ORF">E4K67_12955</name>
</gene>
<evidence type="ECO:0000259" key="1">
    <source>
        <dbReference type="PROSITE" id="PS51782"/>
    </source>
</evidence>
<name>A0A4Z0R5C5_9FIRM</name>
<dbReference type="SUPFAM" id="SSF54106">
    <property type="entry name" value="LysM domain"/>
    <property type="match status" value="1"/>
</dbReference>
<dbReference type="Pfam" id="PF01476">
    <property type="entry name" value="LysM"/>
    <property type="match status" value="1"/>
</dbReference>
<organism evidence="2 3">
    <name type="scientific">Desulfosporosinus fructosivorans</name>
    <dbReference type="NCBI Taxonomy" id="2018669"/>
    <lineage>
        <taxon>Bacteria</taxon>
        <taxon>Bacillati</taxon>
        <taxon>Bacillota</taxon>
        <taxon>Clostridia</taxon>
        <taxon>Eubacteriales</taxon>
        <taxon>Desulfitobacteriaceae</taxon>
        <taxon>Desulfosporosinus</taxon>
    </lineage>
</organism>
<accession>A0A4Z0R5C5</accession>
<comment type="caution">
    <text evidence="2">The sequence shown here is derived from an EMBL/GenBank/DDBJ whole genome shotgun (WGS) entry which is preliminary data.</text>
</comment>
<dbReference type="InterPro" id="IPR036779">
    <property type="entry name" value="LysM_dom_sf"/>
</dbReference>
<dbReference type="CDD" id="cd00118">
    <property type="entry name" value="LysM"/>
    <property type="match status" value="1"/>
</dbReference>
<reference evidence="2 3" key="1">
    <citation type="submission" date="2019-03" db="EMBL/GenBank/DDBJ databases">
        <title>Draft Genome Sequence of Desulfosporosinus fructosivorans Strain 63.6F, Isolated from Marine Sediment in the Baltic Sea.</title>
        <authorList>
            <person name="Hausmann B."/>
            <person name="Vandieken V."/>
            <person name="Pjevac P."/>
            <person name="Schreck K."/>
            <person name="Herbold C.W."/>
            <person name="Loy A."/>
        </authorList>
    </citation>
    <scope>NUCLEOTIDE SEQUENCE [LARGE SCALE GENOMIC DNA]</scope>
    <source>
        <strain evidence="2 3">63.6F</strain>
    </source>
</reference>
<keyword evidence="3" id="KW-1185">Reference proteome</keyword>
<proteinExistence type="predicted"/>
<dbReference type="RefSeq" id="WP_135547348.1">
    <property type="nucleotide sequence ID" value="NZ_SPQQ01000004.1"/>
</dbReference>
<dbReference type="Gene3D" id="3.10.350.10">
    <property type="entry name" value="LysM domain"/>
    <property type="match status" value="1"/>
</dbReference>
<evidence type="ECO:0000313" key="2">
    <source>
        <dbReference type="EMBL" id="TGE37639.1"/>
    </source>
</evidence>
<protein>
    <submittedName>
        <fullName evidence="2">LysM peptidoglycan-binding domain-containing protein</fullName>
    </submittedName>
</protein>
<dbReference type="Proteomes" id="UP000298460">
    <property type="component" value="Unassembled WGS sequence"/>
</dbReference>
<sequence>MPYGIELSFNDKAEFFQLPVMPGSLEIGDSANAKTYDIVALGEINVIKNPKLSEYGFSSLFPAQRYPFVTVQTLLQPIEYVRFIIKWMASRQPIRFIFTSDRYDINTLASIESFDWKEVAGGGAGDIDYDIKLKMYVPYAAKKVEISQQTPIAAVIATTATPARPDETQQPKTYTLVAGDTLWAVAKQFLGNGARWPEIQKLNGIADAEIKRLQIGRVLKLP</sequence>
<dbReference type="AlphaFoldDB" id="A0A4Z0R5C5"/>
<dbReference type="PANTHER" id="PTHR34700:SF4">
    <property type="entry name" value="PHAGE-LIKE ELEMENT PBSX PROTEIN XKDP"/>
    <property type="match status" value="1"/>
</dbReference>
<dbReference type="EMBL" id="SPQQ01000004">
    <property type="protein sequence ID" value="TGE37639.1"/>
    <property type="molecule type" value="Genomic_DNA"/>
</dbReference>
<dbReference type="OrthoDB" id="9800780at2"/>
<dbReference type="InterPro" id="IPR018392">
    <property type="entry name" value="LysM"/>
</dbReference>
<dbReference type="InterPro" id="IPR052196">
    <property type="entry name" value="Bact_Kbp"/>
</dbReference>
<evidence type="ECO:0000313" key="3">
    <source>
        <dbReference type="Proteomes" id="UP000298460"/>
    </source>
</evidence>
<feature type="domain" description="LysM" evidence="1">
    <location>
        <begin position="172"/>
        <end position="221"/>
    </location>
</feature>
<dbReference type="PANTHER" id="PTHR34700">
    <property type="entry name" value="POTASSIUM BINDING PROTEIN KBP"/>
    <property type="match status" value="1"/>
</dbReference>
<dbReference type="PROSITE" id="PS51782">
    <property type="entry name" value="LYSM"/>
    <property type="match status" value="1"/>
</dbReference>
<dbReference type="SMART" id="SM00257">
    <property type="entry name" value="LysM"/>
    <property type="match status" value="1"/>
</dbReference>